<dbReference type="GO" id="GO:0003682">
    <property type="term" value="F:chromatin binding"/>
    <property type="evidence" value="ECO:0007669"/>
    <property type="project" value="TreeGrafter"/>
</dbReference>
<evidence type="ECO:0000259" key="2">
    <source>
        <dbReference type="Pfam" id="PF06771"/>
    </source>
</evidence>
<dbReference type="GeneID" id="23632112"/>
<reference evidence="3 4" key="1">
    <citation type="journal article" date="2015" name="Viruses">
        <title>The complete sequence of the first Spodoptera frugiperda Betabaculovirus genome: a natural multiple recombinant virus.</title>
        <authorList>
            <person name="Cuartas P.E."/>
            <person name="Barrera G.P."/>
            <person name="Belaich M.N."/>
            <person name="Barreto E."/>
            <person name="Ghiringhelli P.D."/>
            <person name="Villamizar L.F."/>
        </authorList>
    </citation>
    <scope>NUCLEOTIDE SEQUENCE [LARGE SCALE GENOMIC DNA]</scope>
    <source>
        <strain evidence="3">VG008</strain>
    </source>
</reference>
<feature type="coiled-coil region" evidence="1">
    <location>
        <begin position="304"/>
        <end position="512"/>
    </location>
</feature>
<sequence length="637" mass="73927">MLTRYKGVDVNPQTFHNLIRTIASKQSSTVNDSQQNVRLIISSFRPDLSKLPLSTEQLLIMALKDINKKEVTYNYNYTQNKMDEEQQQEEQHIVNPSSPDIFIRIWRLGNIDREEACVLAGAVRDLCNAVLKHAHPDYDPDRDASAATLLRLCTETRYTKRYAYEETQAMDREVNELEKELLESRSKVAELLASFSNFKTEWEKKLNMAQETIHRSENEVARLELMLLDKNDAVTILQQRNTQLQVMIEELEAKLEQANANYNKCCATLEERDTAARDYMSKISYLETQLQQIADTKDSSLVLLEKEYAEKDRMNAQKHALQIQEKEAQTALLEQRFAQQSALADEYRQQAKRAEDKSQMLQAQLLDAQQKINTLQHSNRYLQSNNQHDLDALEAKLNAYTTENTSLRQQIERLKSLNAQDADSNAELQALNKKLKRDYDNALLRVDEYKREIDKINKEHDESCDAADRSYNLQKGEINRLSAQLSDSTKRVKSLEDQLQKAHERIAEQAKTISHCNYEIETLAAVKTKQPVKHKLSPHNDAMKQKIAKKGLIWDVNKLYGVKTQEQLNQLIEQIAKKNESNKDWVVYKKFLSCPTTELDQLKDNPEYQSLDNNFKQLLYKQRELLSEEEGSLFNKK</sequence>
<feature type="domain" description="Viral desmoplakin N-terminal" evidence="2">
    <location>
        <begin position="4"/>
        <end position="78"/>
    </location>
</feature>
<keyword evidence="1" id="KW-0175">Coiled coil</keyword>
<dbReference type="EMBL" id="KM371112">
    <property type="protein sequence ID" value="AJK91770.1"/>
    <property type="molecule type" value="Genomic_DNA"/>
</dbReference>
<dbReference type="KEGG" id="vg:23632112"/>
<dbReference type="PANTHER" id="PTHR43941">
    <property type="entry name" value="STRUCTURAL MAINTENANCE OF CHROMOSOMES PROTEIN 2"/>
    <property type="match status" value="1"/>
</dbReference>
<name>A0A0C5B378_9BBAC</name>
<proteinExistence type="predicted"/>
<evidence type="ECO:0000256" key="1">
    <source>
        <dbReference type="SAM" id="Coils"/>
    </source>
</evidence>
<feature type="coiled-coil region" evidence="1">
    <location>
        <begin position="167"/>
        <end position="268"/>
    </location>
</feature>
<protein>
    <submittedName>
        <fullName evidence="3">Desmoplakin</fullName>
    </submittedName>
</protein>
<dbReference type="PANTHER" id="PTHR43941:SF1">
    <property type="entry name" value="STRUCTURAL MAINTENANCE OF CHROMOSOMES PROTEIN 2"/>
    <property type="match status" value="1"/>
</dbReference>
<accession>A0A0C5B378</accession>
<evidence type="ECO:0000313" key="3">
    <source>
        <dbReference type="EMBL" id="AJK91770.1"/>
    </source>
</evidence>
<dbReference type="Pfam" id="PF06771">
    <property type="entry name" value="Desmo_N"/>
    <property type="match status" value="1"/>
</dbReference>
<organism evidence="3 4">
    <name type="scientific">Spodoptera frugiperda granulovirus</name>
    <dbReference type="NCBI Taxonomy" id="307454"/>
    <lineage>
        <taxon>Viruses</taxon>
        <taxon>Viruses incertae sedis</taxon>
        <taxon>Naldaviricetes</taxon>
        <taxon>Lefavirales</taxon>
        <taxon>Baculoviridae</taxon>
        <taxon>Betabaculovirus</taxon>
        <taxon>Betabaculovirus spofrugiperdae</taxon>
    </lineage>
</organism>
<keyword evidence="4" id="KW-1185">Reference proteome</keyword>
<dbReference type="InterPro" id="IPR009615">
    <property type="entry name" value="Desmo_N"/>
</dbReference>
<dbReference type="RefSeq" id="YP_009121895.1">
    <property type="nucleotide sequence ID" value="NC_026511.1"/>
</dbReference>
<dbReference type="Proteomes" id="UP000201335">
    <property type="component" value="Segment"/>
</dbReference>
<dbReference type="OrthoDB" id="4589at10239"/>
<evidence type="ECO:0000313" key="4">
    <source>
        <dbReference type="Proteomes" id="UP000201335"/>
    </source>
</evidence>